<feature type="non-terminal residue" evidence="2">
    <location>
        <position position="134"/>
    </location>
</feature>
<proteinExistence type="predicted"/>
<sequence>MIKSKDWLASIDLKDVFLHVLLAQLSRQYVRFLWGRKHYQFRVLPFDLSLSPWDQGNQIYSLSGRFADLGRESGGLFAERPEHPEEFRQHWVQNQGIQVFPEPEPVHRAPWDGHQYSGYDHQGPSRQAERLAEG</sequence>
<keyword evidence="3" id="KW-1185">Reference proteome</keyword>
<dbReference type="Proteomes" id="UP000188320">
    <property type="component" value="Unassembled WGS sequence"/>
</dbReference>
<organism evidence="2 3">
    <name type="scientific">Zancudomyces culisetae</name>
    <name type="common">Gut fungus</name>
    <name type="synonym">Smittium culisetae</name>
    <dbReference type="NCBI Taxonomy" id="1213189"/>
    <lineage>
        <taxon>Eukaryota</taxon>
        <taxon>Fungi</taxon>
        <taxon>Fungi incertae sedis</taxon>
        <taxon>Zoopagomycota</taxon>
        <taxon>Kickxellomycotina</taxon>
        <taxon>Harpellomycetes</taxon>
        <taxon>Harpellales</taxon>
        <taxon>Legeriomycetaceae</taxon>
        <taxon>Zancudomyces</taxon>
    </lineage>
</organism>
<evidence type="ECO:0000256" key="1">
    <source>
        <dbReference type="SAM" id="MobiDB-lite"/>
    </source>
</evidence>
<dbReference type="SUPFAM" id="SSF56672">
    <property type="entry name" value="DNA/RNA polymerases"/>
    <property type="match status" value="1"/>
</dbReference>
<dbReference type="EMBL" id="LSSK01000048">
    <property type="protein sequence ID" value="OMH85756.1"/>
    <property type="molecule type" value="Genomic_DNA"/>
</dbReference>
<dbReference type="Gene3D" id="3.30.70.270">
    <property type="match status" value="1"/>
</dbReference>
<name>A0A1R1PXR8_ZANCU</name>
<dbReference type="Gene3D" id="3.10.10.10">
    <property type="entry name" value="HIV Type 1 Reverse Transcriptase, subunit A, domain 1"/>
    <property type="match status" value="1"/>
</dbReference>
<feature type="region of interest" description="Disordered" evidence="1">
    <location>
        <begin position="102"/>
        <end position="134"/>
    </location>
</feature>
<dbReference type="InterPro" id="IPR043128">
    <property type="entry name" value="Rev_trsase/Diguanyl_cyclase"/>
</dbReference>
<dbReference type="OrthoDB" id="2286148at2759"/>
<evidence type="ECO:0000313" key="3">
    <source>
        <dbReference type="Proteomes" id="UP000188320"/>
    </source>
</evidence>
<dbReference type="InterPro" id="IPR043502">
    <property type="entry name" value="DNA/RNA_pol_sf"/>
</dbReference>
<protein>
    <recommendedName>
        <fullName evidence="4">Reverse transcriptase domain-containing protein</fullName>
    </recommendedName>
</protein>
<accession>A0A1R1PXR8</accession>
<evidence type="ECO:0008006" key="4">
    <source>
        <dbReference type="Google" id="ProtNLM"/>
    </source>
</evidence>
<comment type="caution">
    <text evidence="2">The sequence shown here is derived from an EMBL/GenBank/DDBJ whole genome shotgun (WGS) entry which is preliminary data.</text>
</comment>
<reference evidence="3" key="1">
    <citation type="submission" date="2017-01" db="EMBL/GenBank/DDBJ databases">
        <authorList>
            <person name="Wang Y."/>
            <person name="White M."/>
            <person name="Kvist S."/>
            <person name="Moncalvo J.-M."/>
        </authorList>
    </citation>
    <scope>NUCLEOTIDE SEQUENCE [LARGE SCALE GENOMIC DNA]</scope>
    <source>
        <strain evidence="3">COL-18-3</strain>
    </source>
</reference>
<evidence type="ECO:0000313" key="2">
    <source>
        <dbReference type="EMBL" id="OMH85756.1"/>
    </source>
</evidence>
<gene>
    <name evidence="2" type="ORF">AX774_g687</name>
</gene>
<dbReference type="AlphaFoldDB" id="A0A1R1PXR8"/>